<gene>
    <name evidence="3" type="ORF">CLV67_12273</name>
</gene>
<name>A0A2T0JZB3_9ACTN</name>
<keyword evidence="4" id="KW-1185">Reference proteome</keyword>
<organism evidence="3 4">
    <name type="scientific">Actinoplanes italicus</name>
    <dbReference type="NCBI Taxonomy" id="113567"/>
    <lineage>
        <taxon>Bacteria</taxon>
        <taxon>Bacillati</taxon>
        <taxon>Actinomycetota</taxon>
        <taxon>Actinomycetes</taxon>
        <taxon>Micromonosporales</taxon>
        <taxon>Micromonosporaceae</taxon>
        <taxon>Actinoplanes</taxon>
    </lineage>
</organism>
<dbReference type="CDD" id="cd00229">
    <property type="entry name" value="SGNH_hydrolase"/>
    <property type="match status" value="1"/>
</dbReference>
<accession>A0A2T0JZB3</accession>
<reference evidence="3 4" key="1">
    <citation type="submission" date="2018-03" db="EMBL/GenBank/DDBJ databases">
        <title>Genomic Encyclopedia of Archaeal and Bacterial Type Strains, Phase II (KMG-II): from individual species to whole genera.</title>
        <authorList>
            <person name="Goeker M."/>
        </authorList>
    </citation>
    <scope>NUCLEOTIDE SEQUENCE [LARGE SCALE GENOMIC DNA]</scope>
    <source>
        <strain evidence="3 4">DSM 43146</strain>
    </source>
</reference>
<evidence type="ECO:0000256" key="1">
    <source>
        <dbReference type="SAM" id="SignalP"/>
    </source>
</evidence>
<dbReference type="AlphaFoldDB" id="A0A2T0JZB3"/>
<proteinExistence type="predicted"/>
<dbReference type="Pfam" id="PF13472">
    <property type="entry name" value="Lipase_GDSL_2"/>
    <property type="match status" value="1"/>
</dbReference>
<sequence length="492" mass="51281">MVRRNAHREFLAIAMVAAVAAPFTHSSVAHASPTFTLNSMSATVSGANVTATANVQASPQTTAEHAGICVRDASGEIWDFDKHTNHLISTTGTNLNGSTKAFDAGTYTYFVCLSVNNVWYQAGASQTFTVGHTTPAPSGSSYGDDALEQWSNAVANRNSQPATWVAWGDSFTEGQGASSRSDRWIDETLGSLRSTYPTTGTTGGAGYLPSFYATYAPDSTWMPFTSSGGSHSWEYWGGSLGNRIVNMSTGGYETFTVTGTSVDILYAQGAGGTFSYQIDSGAPVNVSTSGSYDPSSHVHVTFTTPGTHTVTVTGVSGTSYLEGLMVYNGDETRGIRLYDAAHTGATTDDFTSSMWDQAEITATAKADLVTIALGANDYLSGSETPAGVTANLQDMIESIRSKASTHSTHQPSVTVVIPWDFSAYGTINGYTWSDFADAIRDVAAADSSVALLDLTSTGSPAGVGGGLYATDGLHPSDSGQAAISAAAASFLD</sequence>
<evidence type="ECO:0000313" key="4">
    <source>
        <dbReference type="Proteomes" id="UP000239415"/>
    </source>
</evidence>
<evidence type="ECO:0000313" key="3">
    <source>
        <dbReference type="EMBL" id="PRX15833.1"/>
    </source>
</evidence>
<dbReference type="SUPFAM" id="SSF52266">
    <property type="entry name" value="SGNH hydrolase"/>
    <property type="match status" value="1"/>
</dbReference>
<feature type="chain" id="PRO_5015692268" evidence="1">
    <location>
        <begin position="32"/>
        <end position="492"/>
    </location>
</feature>
<dbReference type="Gene3D" id="3.40.50.1110">
    <property type="entry name" value="SGNH hydrolase"/>
    <property type="match status" value="1"/>
</dbReference>
<dbReference type="EMBL" id="PVMZ01000022">
    <property type="protein sequence ID" value="PRX15833.1"/>
    <property type="molecule type" value="Genomic_DNA"/>
</dbReference>
<keyword evidence="1" id="KW-0732">Signal</keyword>
<dbReference type="InterPro" id="IPR036514">
    <property type="entry name" value="SGNH_hydro_sf"/>
</dbReference>
<feature type="signal peptide" evidence="1">
    <location>
        <begin position="1"/>
        <end position="31"/>
    </location>
</feature>
<evidence type="ECO:0000259" key="2">
    <source>
        <dbReference type="Pfam" id="PF13472"/>
    </source>
</evidence>
<feature type="domain" description="SGNH hydrolase-type esterase" evidence="2">
    <location>
        <begin position="334"/>
        <end position="482"/>
    </location>
</feature>
<dbReference type="Proteomes" id="UP000239415">
    <property type="component" value="Unassembled WGS sequence"/>
</dbReference>
<dbReference type="InterPro" id="IPR013830">
    <property type="entry name" value="SGNH_hydro"/>
</dbReference>
<protein>
    <submittedName>
        <fullName evidence="3">Lysophospholipase L1-like esterase</fullName>
    </submittedName>
</protein>
<comment type="caution">
    <text evidence="3">The sequence shown here is derived from an EMBL/GenBank/DDBJ whole genome shotgun (WGS) entry which is preliminary data.</text>
</comment>